<name>A0A517MCY7_9BACT</name>
<dbReference type="EMBL" id="CP036262">
    <property type="protein sequence ID" value="QDS92745.1"/>
    <property type="molecule type" value="Genomic_DNA"/>
</dbReference>
<feature type="chain" id="PRO_5022071969" description="DUF1570 domain-containing protein" evidence="1">
    <location>
        <begin position="26"/>
        <end position="425"/>
    </location>
</feature>
<evidence type="ECO:0000256" key="1">
    <source>
        <dbReference type="SAM" id="SignalP"/>
    </source>
</evidence>
<evidence type="ECO:0000313" key="2">
    <source>
        <dbReference type="EMBL" id="QDS92745.1"/>
    </source>
</evidence>
<dbReference type="OrthoDB" id="247580at2"/>
<dbReference type="AlphaFoldDB" id="A0A517MCY7"/>
<protein>
    <recommendedName>
        <fullName evidence="4">DUF1570 domain-containing protein</fullName>
    </recommendedName>
</protein>
<dbReference type="KEGG" id="rml:FF011L_14940"/>
<dbReference type="RefSeq" id="WP_145350952.1">
    <property type="nucleotide sequence ID" value="NZ_CP036262.1"/>
</dbReference>
<dbReference type="Proteomes" id="UP000320672">
    <property type="component" value="Chromosome"/>
</dbReference>
<reference evidence="2 3" key="1">
    <citation type="submission" date="2019-02" db="EMBL/GenBank/DDBJ databases">
        <title>Deep-cultivation of Planctomycetes and their phenomic and genomic characterization uncovers novel biology.</title>
        <authorList>
            <person name="Wiegand S."/>
            <person name="Jogler M."/>
            <person name="Boedeker C."/>
            <person name="Pinto D."/>
            <person name="Vollmers J."/>
            <person name="Rivas-Marin E."/>
            <person name="Kohn T."/>
            <person name="Peeters S.H."/>
            <person name="Heuer A."/>
            <person name="Rast P."/>
            <person name="Oberbeckmann S."/>
            <person name="Bunk B."/>
            <person name="Jeske O."/>
            <person name="Meyerdierks A."/>
            <person name="Storesund J.E."/>
            <person name="Kallscheuer N."/>
            <person name="Luecker S."/>
            <person name="Lage O.M."/>
            <person name="Pohl T."/>
            <person name="Merkel B.J."/>
            <person name="Hornburger P."/>
            <person name="Mueller R.-W."/>
            <person name="Bruemmer F."/>
            <person name="Labrenz M."/>
            <person name="Spormann A.M."/>
            <person name="Op den Camp H."/>
            <person name="Overmann J."/>
            <person name="Amann R."/>
            <person name="Jetten M.S.M."/>
            <person name="Mascher T."/>
            <person name="Medema M.H."/>
            <person name="Devos D.P."/>
            <person name="Kaster A.-K."/>
            <person name="Ovreas L."/>
            <person name="Rohde M."/>
            <person name="Galperin M.Y."/>
            <person name="Jogler C."/>
        </authorList>
    </citation>
    <scope>NUCLEOTIDE SEQUENCE [LARGE SCALE GENOMIC DNA]</scope>
    <source>
        <strain evidence="2 3">FF011L</strain>
    </source>
</reference>
<evidence type="ECO:0000313" key="3">
    <source>
        <dbReference type="Proteomes" id="UP000320672"/>
    </source>
</evidence>
<evidence type="ECO:0008006" key="4">
    <source>
        <dbReference type="Google" id="ProtNLM"/>
    </source>
</evidence>
<dbReference type="Gene3D" id="2.60.120.430">
    <property type="entry name" value="Galactose-binding lectin"/>
    <property type="match status" value="1"/>
</dbReference>
<gene>
    <name evidence="2" type="ORF">FF011L_14940</name>
</gene>
<keyword evidence="1" id="KW-0732">Signal</keyword>
<organism evidence="2 3">
    <name type="scientific">Roseimaritima multifibrata</name>
    <dbReference type="NCBI Taxonomy" id="1930274"/>
    <lineage>
        <taxon>Bacteria</taxon>
        <taxon>Pseudomonadati</taxon>
        <taxon>Planctomycetota</taxon>
        <taxon>Planctomycetia</taxon>
        <taxon>Pirellulales</taxon>
        <taxon>Pirellulaceae</taxon>
        <taxon>Roseimaritima</taxon>
    </lineage>
</organism>
<dbReference type="PROSITE" id="PS51257">
    <property type="entry name" value="PROKAR_LIPOPROTEIN"/>
    <property type="match status" value="1"/>
</dbReference>
<feature type="signal peptide" evidence="1">
    <location>
        <begin position="1"/>
        <end position="25"/>
    </location>
</feature>
<sequence precursor="true">MMNSKCLTFIVWCVSLGFSCGVATAEELRTLQGRWIKIVTDLPSSPATDSLPQSVDAAVPQWIRFWKQPASCVDGWQLTLYLIKDLPRFRQAGLIPRSLPDFPHGFQSGKEAWAIVQPSDYFTRHLVLHESFHGFAEHVFGGTGPSWFAEGTAEMMATHTGSAGTIRVPIIPASREAAPYWGRFKIINQRRDEHVVPAIETILGQRNALYAEVEPYVWSWSAAVLMTMYPEYRSALTAASKRVADRSPGFASAFRGDLESEWPALRTRWQLLMEDFDYGYDIARNRADWKTPDLDWTGSVRTMKVAANRGWHSAGVKIPAGAEIQVKATGRYSLGNQPRPWICEPPGVTVRYHRGHPLGMVLAALVPIADGENGVVRPLQVEKVGSRASIVAKQDSWLYFRIGDDPSELADNQGEATVQFVQPAP</sequence>
<keyword evidence="3" id="KW-1185">Reference proteome</keyword>
<accession>A0A517MCY7</accession>
<proteinExistence type="predicted"/>